<dbReference type="OrthoDB" id="6347512at2759"/>
<name>A0A1Q3AA55_ZYGRO</name>
<organism evidence="1 2">
    <name type="scientific">Zygosaccharomyces rouxii</name>
    <dbReference type="NCBI Taxonomy" id="4956"/>
    <lineage>
        <taxon>Eukaryota</taxon>
        <taxon>Fungi</taxon>
        <taxon>Dikarya</taxon>
        <taxon>Ascomycota</taxon>
        <taxon>Saccharomycotina</taxon>
        <taxon>Saccharomycetes</taxon>
        <taxon>Saccharomycetales</taxon>
        <taxon>Saccharomycetaceae</taxon>
        <taxon>Zygosaccharomyces</taxon>
    </lineage>
</organism>
<gene>
    <name evidence="1" type="ORF">ZYGR_0AG05090</name>
</gene>
<comment type="caution">
    <text evidence="1">The sequence shown here is derived from an EMBL/GenBank/DDBJ whole genome shotgun (WGS) entry which is preliminary data.</text>
</comment>
<evidence type="ECO:0000313" key="2">
    <source>
        <dbReference type="Proteomes" id="UP000187013"/>
    </source>
</evidence>
<protein>
    <submittedName>
        <fullName evidence="1">Uncharacterized protein</fullName>
    </submittedName>
</protein>
<proteinExistence type="predicted"/>
<reference evidence="1 2" key="1">
    <citation type="submission" date="2016-08" db="EMBL/GenBank/DDBJ databases">
        <title>Draft genome sequence of allopolyploid Zygosaccharomyces rouxii.</title>
        <authorList>
            <person name="Watanabe J."/>
            <person name="Uehara K."/>
            <person name="Mogi Y."/>
            <person name="Tsukioka Y."/>
        </authorList>
    </citation>
    <scope>NUCLEOTIDE SEQUENCE [LARGE SCALE GENOMIC DNA]</scope>
    <source>
        <strain evidence="1 2">NBRC 110957</strain>
    </source>
</reference>
<sequence>MEIDEALQAIVNANIETPELLLRSWLDKLYFEAPRQGLSSSQLKSLINFVCESDLLSISTKFYIVENCLIPSDYIHFEVVEEVARHLGTANALSAYRLQVPSNLQVALCKWLVHIFFLVIPVDKSSLTYGTIWIHLWQYNFLQRWLTYIVVWSTKSIRDVRPWKVQLLERIASKPGYTDGQACATLILKRYASLLGPSKSIPSVLSRINCNARRLRSLQELKLDNMFISKLRKVLTNNLNFTNEMIDELISSHLNQLNSESKSNAISRYNSKVPKGKESVLQIRSFDQLAWNWHKLVVSKDVEQIINNYISWFSLFQLTKNDPVWMILEDWILIQLRKCFKNHTRDFLVIKKIVRLCQIHPILTNKIFDEFLTYDYLRGDPIVFLYIYRKLTPLLVPNPSHIKGLHKDILQLLTFCHLDKGTKIDENSTPQICSNLLLTILNWFEEDVEELIPLGLEFLHDFRILLTANMNYTIENRFITTALILALKILPKNKNKEDFQLRRITFPFSLMNKLITFDDPLLLDACCEYLVMVKEFLTNKEGSNKYVQGQNLHIMDLTNYLWRNKILSSKKFLDIPTDFVRNVLDNLFLPNVRDRIRFPFSITGIPALSFIFGAKLFELENDLHCKIRFSGLMNEENFRKFIKEIQHSQVPWIPDIRNVDDLKIAILKFTSNDGPFQHISLFLFTFLKSLSHYINN</sequence>
<dbReference type="EMBL" id="BDGX01000033">
    <property type="protein sequence ID" value="GAV52518.1"/>
    <property type="molecule type" value="Genomic_DNA"/>
</dbReference>
<dbReference type="CDD" id="cd22647">
    <property type="entry name" value="CTF3_NTD_HEAT"/>
    <property type="match status" value="1"/>
</dbReference>
<dbReference type="Proteomes" id="UP000187013">
    <property type="component" value="Unassembled WGS sequence"/>
</dbReference>
<accession>A0A1Q3AA55</accession>
<evidence type="ECO:0000313" key="1">
    <source>
        <dbReference type="EMBL" id="GAV52518.1"/>
    </source>
</evidence>
<dbReference type="AlphaFoldDB" id="A0A1Q3AA55"/>